<accession>A0A9W6UVM4</accession>
<proteinExistence type="predicted"/>
<evidence type="ECO:0000256" key="2">
    <source>
        <dbReference type="ARBA" id="ARBA00035108"/>
    </source>
</evidence>
<dbReference type="EMBL" id="BSRZ01000004">
    <property type="protein sequence ID" value="GLW64113.1"/>
    <property type="molecule type" value="Genomic_DNA"/>
</dbReference>
<comment type="caution">
    <text evidence="3">The sequence shown here is derived from an EMBL/GenBank/DDBJ whole genome shotgun (WGS) entry which is preliminary data.</text>
</comment>
<evidence type="ECO:0000256" key="1">
    <source>
        <dbReference type="ARBA" id="ARBA00022987"/>
    </source>
</evidence>
<dbReference type="RefSeq" id="WP_067915929.1">
    <property type="nucleotide sequence ID" value="NZ_BSRZ01000004.1"/>
</dbReference>
<name>A0A9W6UVM4_9ACTN</name>
<evidence type="ECO:0000313" key="3">
    <source>
        <dbReference type="EMBL" id="GLW64113.1"/>
    </source>
</evidence>
<dbReference type="Proteomes" id="UP001165124">
    <property type="component" value="Unassembled WGS sequence"/>
</dbReference>
<dbReference type="GO" id="GO:0031411">
    <property type="term" value="C:gas vesicle"/>
    <property type="evidence" value="ECO:0007669"/>
    <property type="project" value="UniProtKB-SubCell"/>
</dbReference>
<gene>
    <name evidence="3" type="ORF">Arub01_23570</name>
</gene>
<dbReference type="AlphaFoldDB" id="A0A9W6UVM4"/>
<organism evidence="3 4">
    <name type="scientific">Actinomadura rubrobrunea</name>
    <dbReference type="NCBI Taxonomy" id="115335"/>
    <lineage>
        <taxon>Bacteria</taxon>
        <taxon>Bacillati</taxon>
        <taxon>Actinomycetota</taxon>
        <taxon>Actinomycetes</taxon>
        <taxon>Streptosporangiales</taxon>
        <taxon>Thermomonosporaceae</taxon>
        <taxon>Actinomadura</taxon>
    </lineage>
</organism>
<protein>
    <submittedName>
        <fullName evidence="3">Uncharacterized protein</fullName>
    </submittedName>
</protein>
<reference evidence="3" key="1">
    <citation type="submission" date="2023-02" db="EMBL/GenBank/DDBJ databases">
        <title>Actinomadura rubrobrunea NBRC 14622.</title>
        <authorList>
            <person name="Ichikawa N."/>
            <person name="Sato H."/>
            <person name="Tonouchi N."/>
        </authorList>
    </citation>
    <scope>NUCLEOTIDE SEQUENCE</scope>
    <source>
        <strain evidence="3">NBRC 14622</strain>
    </source>
</reference>
<sequence>MERVSLVDLLDRLPAGGGVLTGDLVMCVAEVDLVEVSLRALINAVLDGVGPAAHLSKPEFAGALISRRLPAPSVDIGAAVAALPHSCCPCAPTCVSP</sequence>
<dbReference type="InterPro" id="IPR000638">
    <property type="entry name" value="Gas-vesicle_GvpA-like"/>
</dbReference>
<dbReference type="GO" id="GO:0005198">
    <property type="term" value="F:structural molecule activity"/>
    <property type="evidence" value="ECO:0007669"/>
    <property type="project" value="InterPro"/>
</dbReference>
<keyword evidence="1" id="KW-0304">Gas vesicle</keyword>
<dbReference type="Pfam" id="PF00741">
    <property type="entry name" value="Gas_vesicle"/>
    <property type="match status" value="1"/>
</dbReference>
<evidence type="ECO:0000313" key="4">
    <source>
        <dbReference type="Proteomes" id="UP001165124"/>
    </source>
</evidence>
<keyword evidence="4" id="KW-1185">Reference proteome</keyword>
<dbReference type="GO" id="GO:0012506">
    <property type="term" value="C:vesicle membrane"/>
    <property type="evidence" value="ECO:0007669"/>
    <property type="project" value="InterPro"/>
</dbReference>
<comment type="subcellular location">
    <subcellularLocation>
        <location evidence="2">Gas vesicle</location>
    </subcellularLocation>
</comment>